<dbReference type="PROSITE" id="PS51450">
    <property type="entry name" value="LRR"/>
    <property type="match status" value="1"/>
</dbReference>
<dbReference type="InterPro" id="IPR001611">
    <property type="entry name" value="Leu-rich_rpt"/>
</dbReference>
<keyword evidence="10" id="KW-0675">Receptor</keyword>
<evidence type="ECO:0000256" key="2">
    <source>
        <dbReference type="ARBA" id="ARBA00004236"/>
    </source>
</evidence>
<evidence type="ECO:0000256" key="5">
    <source>
        <dbReference type="ARBA" id="ARBA00022614"/>
    </source>
</evidence>
<dbReference type="InterPro" id="IPR032675">
    <property type="entry name" value="LRR_dom_sf"/>
</dbReference>
<comment type="similarity">
    <text evidence="3">Belongs to the RLP family.</text>
</comment>
<dbReference type="Pfam" id="PF00560">
    <property type="entry name" value="LRR_1"/>
    <property type="match status" value="5"/>
</dbReference>
<proteinExistence type="inferred from homology"/>
<evidence type="ECO:0000256" key="4">
    <source>
        <dbReference type="ARBA" id="ARBA00022475"/>
    </source>
</evidence>
<comment type="caution">
    <text evidence="15">The sequence shown here is derived from an EMBL/GenBank/DDBJ whole genome shotgun (WGS) entry which is preliminary data.</text>
</comment>
<dbReference type="FunFam" id="3.80.10.10:FF:000095">
    <property type="entry name" value="LRR receptor-like serine/threonine-protein kinase GSO1"/>
    <property type="match status" value="1"/>
</dbReference>
<dbReference type="Gene3D" id="3.80.10.10">
    <property type="entry name" value="Ribonuclease Inhibitor"/>
    <property type="match status" value="4"/>
</dbReference>
<reference evidence="15" key="1">
    <citation type="journal article" date="2023" name="Plant J.">
        <title>Genome sequences and population genomics provide insights into the demographic history, inbreeding, and mutation load of two 'living fossil' tree species of Dipteronia.</title>
        <authorList>
            <person name="Feng Y."/>
            <person name="Comes H.P."/>
            <person name="Chen J."/>
            <person name="Zhu S."/>
            <person name="Lu R."/>
            <person name="Zhang X."/>
            <person name="Li P."/>
            <person name="Qiu J."/>
            <person name="Olsen K.M."/>
            <person name="Qiu Y."/>
        </authorList>
    </citation>
    <scope>NUCLEOTIDE SEQUENCE</scope>
    <source>
        <strain evidence="15">KIB01</strain>
    </source>
</reference>
<keyword evidence="16" id="KW-1185">Reference proteome</keyword>
<protein>
    <submittedName>
        <fullName evidence="15">Uncharacterized protein</fullName>
    </submittedName>
</protein>
<keyword evidence="4" id="KW-1003">Cell membrane</keyword>
<dbReference type="Pfam" id="PF13855">
    <property type="entry name" value="LRR_8"/>
    <property type="match status" value="1"/>
</dbReference>
<evidence type="ECO:0000256" key="1">
    <source>
        <dbReference type="ARBA" id="ARBA00004167"/>
    </source>
</evidence>
<keyword evidence="5" id="KW-0433">Leucine-rich repeat</keyword>
<evidence type="ECO:0000256" key="3">
    <source>
        <dbReference type="ARBA" id="ARBA00009592"/>
    </source>
</evidence>
<gene>
    <name evidence="15" type="ORF">Ddye_027427</name>
</gene>
<dbReference type="PRINTS" id="PR00019">
    <property type="entry name" value="LEURICHRPT"/>
</dbReference>
<sequence>MERLFTKLCMLIVVALALLMHGNKGCLERERIALLAIKPFIINATVLFYGVHEDDHNRTVDSWVDDRVSDCCAWHRVECSTTTGRVMNLSLSSLLYKSTTILNFSLFQPLEQLQILDLSYNSFEGWIDSRDIAAHHLKHLKILNLGGNRFNNSILSYLTAITSLTTLILEGSNLHNFNPTQGGGLWNLRNLEYLGLSGTSINISLQELGGGLENLRKLEFLDLSSNIMSGSLQELGICKFKNLKELDLSENNFEGHLPPCVNNLTILRALDLSSNQLTGNIPSLNLLTSLEYLSLRDNNFEGLFSFGSLANLSKLEIFQLSTKDSTLQVLETENFLRPPSQLKVLSLSKCNLHGIPSFLMYQHSLEFIDLSNNKLVGMFPTWLLQNNTRLQGMYLINNSLSRILQLPNSTHDLLELRISSNNLNGRLPMNITVILPRLVHLDLSENSLSGSLESSLILSSSVMKLCLQNNALNGSIPNAFLGSSELLILDLRDNEFSGSIPNQIDEHSNLRFLLLGGNHLEGIIPQELCKLKNLGMLDLSRNKLSGTIPLCFTDILLWVVESDARYRISLEFSLAMEDKGYSGSSYNFTVAFKQVDYLAEFTKETEIRFASKNRYESYEGRILYYMLGMDLSSNELTGDIPTEIGYLQEIITMNLSRNSLSGSIPESFSNLTNIESLDLSYNKLSGRIPPQLTELHSLGTFNVSFNNLSGLVPDTGQFGTFVESSYGGNPGLCGPQIRRSCGSSKPTTPPATPSGAGEDQEDESAIHMVSFYWSLFASYVTTIMGFVLILWFNSYWRKQWFCFIDACIMSSYCWILRNIFNRYDDI</sequence>
<keyword evidence="8 13" id="KW-1133">Transmembrane helix</keyword>
<evidence type="ECO:0000256" key="6">
    <source>
        <dbReference type="ARBA" id="ARBA00022692"/>
    </source>
</evidence>
<keyword evidence="14" id="KW-0732">Signal</keyword>
<evidence type="ECO:0000256" key="13">
    <source>
        <dbReference type="SAM" id="Phobius"/>
    </source>
</evidence>
<dbReference type="PANTHER" id="PTHR48062:SF63">
    <property type="entry name" value="RECEPTOR-LIKE PROTEIN 1"/>
    <property type="match status" value="1"/>
</dbReference>
<keyword evidence="7" id="KW-0677">Repeat</keyword>
<evidence type="ECO:0000256" key="9">
    <source>
        <dbReference type="ARBA" id="ARBA00023136"/>
    </source>
</evidence>
<organism evidence="15 16">
    <name type="scientific">Dipteronia dyeriana</name>
    <dbReference type="NCBI Taxonomy" id="168575"/>
    <lineage>
        <taxon>Eukaryota</taxon>
        <taxon>Viridiplantae</taxon>
        <taxon>Streptophyta</taxon>
        <taxon>Embryophyta</taxon>
        <taxon>Tracheophyta</taxon>
        <taxon>Spermatophyta</taxon>
        <taxon>Magnoliopsida</taxon>
        <taxon>eudicotyledons</taxon>
        <taxon>Gunneridae</taxon>
        <taxon>Pentapetalae</taxon>
        <taxon>rosids</taxon>
        <taxon>malvids</taxon>
        <taxon>Sapindales</taxon>
        <taxon>Sapindaceae</taxon>
        <taxon>Hippocastanoideae</taxon>
        <taxon>Acereae</taxon>
        <taxon>Dipteronia</taxon>
    </lineage>
</organism>
<dbReference type="PANTHER" id="PTHR48062">
    <property type="entry name" value="RECEPTOR-LIKE PROTEIN 14"/>
    <property type="match status" value="1"/>
</dbReference>
<accession>A0AAD9WRE4</accession>
<feature type="chain" id="PRO_5042254373" evidence="14">
    <location>
        <begin position="26"/>
        <end position="826"/>
    </location>
</feature>
<evidence type="ECO:0000313" key="15">
    <source>
        <dbReference type="EMBL" id="KAK2639632.1"/>
    </source>
</evidence>
<feature type="region of interest" description="Disordered" evidence="12">
    <location>
        <begin position="739"/>
        <end position="760"/>
    </location>
</feature>
<feature type="transmembrane region" description="Helical" evidence="13">
    <location>
        <begin position="771"/>
        <end position="793"/>
    </location>
</feature>
<comment type="subcellular location">
    <subcellularLocation>
        <location evidence="2">Cell membrane</location>
    </subcellularLocation>
    <subcellularLocation>
        <location evidence="1">Membrane</location>
        <topology evidence="1">Single-pass membrane protein</topology>
    </subcellularLocation>
</comment>
<dbReference type="SMART" id="SM00369">
    <property type="entry name" value="LRR_TYP"/>
    <property type="match status" value="8"/>
</dbReference>
<evidence type="ECO:0000256" key="12">
    <source>
        <dbReference type="SAM" id="MobiDB-lite"/>
    </source>
</evidence>
<evidence type="ECO:0000256" key="8">
    <source>
        <dbReference type="ARBA" id="ARBA00022989"/>
    </source>
</evidence>
<dbReference type="Proteomes" id="UP001280121">
    <property type="component" value="Unassembled WGS sequence"/>
</dbReference>
<keyword evidence="11" id="KW-0325">Glycoprotein</keyword>
<evidence type="ECO:0000256" key="7">
    <source>
        <dbReference type="ARBA" id="ARBA00022737"/>
    </source>
</evidence>
<dbReference type="AlphaFoldDB" id="A0AAD9WRE4"/>
<dbReference type="SUPFAM" id="SSF52058">
    <property type="entry name" value="L domain-like"/>
    <property type="match status" value="2"/>
</dbReference>
<dbReference type="EMBL" id="JANJYI010000008">
    <property type="protein sequence ID" value="KAK2639632.1"/>
    <property type="molecule type" value="Genomic_DNA"/>
</dbReference>
<evidence type="ECO:0000256" key="11">
    <source>
        <dbReference type="ARBA" id="ARBA00023180"/>
    </source>
</evidence>
<evidence type="ECO:0000313" key="16">
    <source>
        <dbReference type="Proteomes" id="UP001280121"/>
    </source>
</evidence>
<feature type="signal peptide" evidence="14">
    <location>
        <begin position="1"/>
        <end position="25"/>
    </location>
</feature>
<evidence type="ECO:0000256" key="10">
    <source>
        <dbReference type="ARBA" id="ARBA00023170"/>
    </source>
</evidence>
<evidence type="ECO:0000256" key="14">
    <source>
        <dbReference type="SAM" id="SignalP"/>
    </source>
</evidence>
<dbReference type="InterPro" id="IPR051502">
    <property type="entry name" value="RLP_Defense_Trigger"/>
</dbReference>
<dbReference type="GO" id="GO:0005886">
    <property type="term" value="C:plasma membrane"/>
    <property type="evidence" value="ECO:0007669"/>
    <property type="project" value="UniProtKB-SubCell"/>
</dbReference>
<dbReference type="InterPro" id="IPR003591">
    <property type="entry name" value="Leu-rich_rpt_typical-subtyp"/>
</dbReference>
<keyword evidence="6 13" id="KW-0812">Transmembrane</keyword>
<keyword evidence="9 13" id="KW-0472">Membrane</keyword>
<name>A0AAD9WRE4_9ROSI</name>
<dbReference type="FunFam" id="3.80.10.10:FF:000213">
    <property type="entry name" value="Tyrosine-sulfated glycopeptide receptor 1"/>
    <property type="match status" value="1"/>
</dbReference>